<dbReference type="Pfam" id="PF11765">
    <property type="entry name" value="Hyphal_reg_CWP"/>
    <property type="match status" value="1"/>
</dbReference>
<comment type="similarity">
    <text evidence="4">Belongs to the HYR1/IFF family.</text>
</comment>
<evidence type="ECO:0000256" key="13">
    <source>
        <dbReference type="SAM" id="MobiDB-lite"/>
    </source>
</evidence>
<keyword evidence="12" id="KW-0449">Lipoprotein</keyword>
<feature type="chain" id="PRO_5042568392" description="Hyphally-regulated cell wall protein N-terminal domain-containing protein" evidence="14">
    <location>
        <begin position="22"/>
        <end position="770"/>
    </location>
</feature>
<gene>
    <name evidence="16" type="ORF">KGF56_004007</name>
</gene>
<dbReference type="InterPro" id="IPR031573">
    <property type="entry name" value="Cell_wall_rpt"/>
</dbReference>
<evidence type="ECO:0000256" key="11">
    <source>
        <dbReference type="ARBA" id="ARBA00023180"/>
    </source>
</evidence>
<feature type="domain" description="Hyphally-regulated cell wall protein N-terminal" evidence="15">
    <location>
        <begin position="13"/>
        <end position="342"/>
    </location>
</feature>
<feature type="region of interest" description="Disordered" evidence="13">
    <location>
        <begin position="613"/>
        <end position="658"/>
    </location>
</feature>
<evidence type="ECO:0000256" key="4">
    <source>
        <dbReference type="ARBA" id="ARBA00009873"/>
    </source>
</evidence>
<evidence type="ECO:0000256" key="2">
    <source>
        <dbReference type="ARBA" id="ARBA00004191"/>
    </source>
</evidence>
<keyword evidence="8 14" id="KW-0732">Signal</keyword>
<proteinExistence type="inferred from homology"/>
<evidence type="ECO:0000313" key="17">
    <source>
        <dbReference type="Proteomes" id="UP001202479"/>
    </source>
</evidence>
<evidence type="ECO:0000256" key="5">
    <source>
        <dbReference type="ARBA" id="ARBA00022512"/>
    </source>
</evidence>
<dbReference type="AlphaFoldDB" id="A0AAI9SUU7"/>
<dbReference type="GO" id="GO:0098552">
    <property type="term" value="C:side of membrane"/>
    <property type="evidence" value="ECO:0007669"/>
    <property type="project" value="UniProtKB-KW"/>
</dbReference>
<sequence length="770" mass="79981">MLIFRRCYSLALWFFISSILGLEITTNTIDRNTISLNVGDITIHSGAYWSIIDNAVAAFVSSITVETNAGLYISSTSPIIGLQVTLLGLSNSIVNNGVISFNALASLLPSTYNLIGSSFKNTGEMYLGGSGIALSEMSITATTWENSGLLVFYQSQRTTSELFLGTALLSITNNGQVCLYNQAYHQSTSIDGTGCWTAQVDSTIYIANAALAVSQDQTFYLADSASSIIVEALSSSHTYKVYGFGQQSDGVSNIIGLTLPLVGGLTTDAYSYNILTGVLTLRTTLLEQDFDIGYGYDFTKFRIVSDGLLPNILGNSVEYDGPCPRPGLPSQCIACKELPPIPGANPTSYTTTITTTDSDQHALTETGMVYIGPDSTGAWITNTTIFATPTEYTSTWTTTGSDGSVATESGIVSQSGTSLTTLSTIPPPVQTEYTTTWTTTGSDGSVATESGIVSQSGTSLTTLSTIPPPVQTEYTTTWTTTGSDGSVATESGIVSQSGTSLTTLSTIPPPVQTEYTTTWTTTGSDGSVATMSGVVSQSGTSLVTINTFPTSIADVYTTTWTTTGSDGSVATESGIVSQSGTSFKTATLSSSPSDSIAGGDLSPASVATNIVGSGTTTRESTQITGGEAVSPSGDVETPLANASQKDEESSSSVINSAVTDNVEGPLSKTIVGQITSVETASNTIAHTLVVSATESPTNNNQVTTTVVDIGKSTNMFLYTSTSTGYGTTLRQQQSESASPVASLTSYEGSCSSAKVSTFLASLFAIISIIV</sequence>
<dbReference type="GeneID" id="73381622"/>
<evidence type="ECO:0000256" key="8">
    <source>
        <dbReference type="ARBA" id="ARBA00022729"/>
    </source>
</evidence>
<evidence type="ECO:0000256" key="7">
    <source>
        <dbReference type="ARBA" id="ARBA00022622"/>
    </source>
</evidence>
<dbReference type="EMBL" id="JAHUZD010000137">
    <property type="protein sequence ID" value="KAI3403118.2"/>
    <property type="molecule type" value="Genomic_DNA"/>
</dbReference>
<keyword evidence="9" id="KW-0843">Virulence</keyword>
<keyword evidence="17" id="KW-1185">Reference proteome</keyword>
<dbReference type="InterPro" id="IPR021031">
    <property type="entry name" value="Hyphal-reg_cell_wall_N"/>
</dbReference>
<feature type="compositionally biased region" description="Polar residues" evidence="13">
    <location>
        <begin position="613"/>
        <end position="624"/>
    </location>
</feature>
<dbReference type="RefSeq" id="XP_049178865.1">
    <property type="nucleotide sequence ID" value="XM_049325401.1"/>
</dbReference>
<dbReference type="GO" id="GO:0009986">
    <property type="term" value="C:cell surface"/>
    <property type="evidence" value="ECO:0007669"/>
    <property type="project" value="UniProtKB-ARBA"/>
</dbReference>
<protein>
    <recommendedName>
        <fullName evidence="15">Hyphally-regulated cell wall protein N-terminal domain-containing protein</fullName>
    </recommendedName>
</protein>
<keyword evidence="7" id="KW-0336">GPI-anchor</keyword>
<evidence type="ECO:0000256" key="6">
    <source>
        <dbReference type="ARBA" id="ARBA00022525"/>
    </source>
</evidence>
<evidence type="ECO:0000313" key="16">
    <source>
        <dbReference type="EMBL" id="KAI3403118.2"/>
    </source>
</evidence>
<evidence type="ECO:0000259" key="15">
    <source>
        <dbReference type="Pfam" id="PF11765"/>
    </source>
</evidence>
<evidence type="ECO:0000256" key="12">
    <source>
        <dbReference type="ARBA" id="ARBA00023288"/>
    </source>
</evidence>
<comment type="caution">
    <text evidence="16">The sequence shown here is derived from an EMBL/GenBank/DDBJ whole genome shotgun (WGS) entry which is preliminary data.</text>
</comment>
<comment type="subcellular location">
    <subcellularLocation>
        <location evidence="3">Membrane</location>
        <topology evidence="3">Lipid-anchor</topology>
        <topology evidence="3">GPI-anchor</topology>
    </subcellularLocation>
    <subcellularLocation>
        <location evidence="2">Secreted</location>
        <location evidence="2">Cell wall</location>
    </subcellularLocation>
</comment>
<keyword evidence="11" id="KW-0325">Glycoprotein</keyword>
<organism evidence="16 17">
    <name type="scientific">Candida oxycetoniae</name>
    <dbReference type="NCBI Taxonomy" id="497107"/>
    <lineage>
        <taxon>Eukaryota</taxon>
        <taxon>Fungi</taxon>
        <taxon>Dikarya</taxon>
        <taxon>Ascomycota</taxon>
        <taxon>Saccharomycotina</taxon>
        <taxon>Pichiomycetes</taxon>
        <taxon>Debaryomycetaceae</taxon>
        <taxon>Candida/Lodderomyces clade</taxon>
        <taxon>Candida</taxon>
    </lineage>
</organism>
<reference evidence="16" key="1">
    <citation type="journal article" date="2022" name="DNA Res.">
        <title>Genome analysis of five recently described species of the CUG-Ser clade uncovers Candida theae as a new hybrid lineage with pathogenic potential in the Candida parapsilosis species complex.</title>
        <authorList>
            <person name="Mixao V."/>
            <person name="Del Olmo V."/>
            <person name="Hegedusova E."/>
            <person name="Saus E."/>
            <person name="Pryszcz L."/>
            <person name="Cillingova A."/>
            <person name="Nosek J."/>
            <person name="Gabaldon T."/>
        </authorList>
    </citation>
    <scope>NUCLEOTIDE SEQUENCE</scope>
    <source>
        <strain evidence="16">CBS 10844</strain>
    </source>
</reference>
<evidence type="ECO:0000256" key="1">
    <source>
        <dbReference type="ARBA" id="ARBA00003560"/>
    </source>
</evidence>
<keyword evidence="10" id="KW-0472">Membrane</keyword>
<comment type="function">
    <text evidence="1">GPI-anchored cell wall protein involved in cell wall organization, hyphal growth, as well as in host-fungal interaction and virulence.</text>
</comment>
<keyword evidence="5" id="KW-0134">Cell wall</keyword>
<dbReference type="Proteomes" id="UP001202479">
    <property type="component" value="Unassembled WGS sequence"/>
</dbReference>
<dbReference type="GO" id="GO:0009277">
    <property type="term" value="C:fungal-type cell wall"/>
    <property type="evidence" value="ECO:0007669"/>
    <property type="project" value="UniProtKB-ARBA"/>
</dbReference>
<evidence type="ECO:0000256" key="9">
    <source>
        <dbReference type="ARBA" id="ARBA00023026"/>
    </source>
</evidence>
<dbReference type="Pfam" id="PF15789">
    <property type="entry name" value="Hyr1"/>
    <property type="match status" value="5"/>
</dbReference>
<name>A0AAI9SUU7_9ASCO</name>
<evidence type="ECO:0000256" key="3">
    <source>
        <dbReference type="ARBA" id="ARBA00004589"/>
    </source>
</evidence>
<accession>A0AAI9SUU7</accession>
<evidence type="ECO:0000256" key="14">
    <source>
        <dbReference type="SAM" id="SignalP"/>
    </source>
</evidence>
<feature type="signal peptide" evidence="14">
    <location>
        <begin position="1"/>
        <end position="21"/>
    </location>
</feature>
<keyword evidence="6" id="KW-0964">Secreted</keyword>
<evidence type="ECO:0000256" key="10">
    <source>
        <dbReference type="ARBA" id="ARBA00023136"/>
    </source>
</evidence>